<dbReference type="EMBL" id="GECU01032911">
    <property type="protein sequence ID" value="JAS74795.1"/>
    <property type="molecule type" value="Transcribed_RNA"/>
</dbReference>
<protein>
    <submittedName>
        <fullName evidence="1">Uncharacterized protein</fullName>
    </submittedName>
</protein>
<name>A0A1B6HJN7_9HEMI</name>
<proteinExistence type="predicted"/>
<accession>A0A1B6HJN7</accession>
<gene>
    <name evidence="1" type="ORF">g.13047</name>
</gene>
<reference evidence="1" key="1">
    <citation type="submission" date="2015-11" db="EMBL/GenBank/DDBJ databases">
        <title>De novo transcriptome assembly of four potential Pierce s Disease insect vectors from Arizona vineyards.</title>
        <authorList>
            <person name="Tassone E.E."/>
        </authorList>
    </citation>
    <scope>NUCLEOTIDE SEQUENCE</scope>
</reference>
<evidence type="ECO:0000313" key="1">
    <source>
        <dbReference type="EMBL" id="JAS74795.1"/>
    </source>
</evidence>
<dbReference type="AlphaFoldDB" id="A0A1B6HJN7"/>
<organism evidence="1">
    <name type="scientific">Homalodisca liturata</name>
    <dbReference type="NCBI Taxonomy" id="320908"/>
    <lineage>
        <taxon>Eukaryota</taxon>
        <taxon>Metazoa</taxon>
        <taxon>Ecdysozoa</taxon>
        <taxon>Arthropoda</taxon>
        <taxon>Hexapoda</taxon>
        <taxon>Insecta</taxon>
        <taxon>Pterygota</taxon>
        <taxon>Neoptera</taxon>
        <taxon>Paraneoptera</taxon>
        <taxon>Hemiptera</taxon>
        <taxon>Auchenorrhyncha</taxon>
        <taxon>Membracoidea</taxon>
        <taxon>Cicadellidae</taxon>
        <taxon>Cicadellinae</taxon>
        <taxon>Proconiini</taxon>
        <taxon>Homalodisca</taxon>
    </lineage>
</organism>
<sequence>MASNFVKDNKGDRLTDQLPHYIKEESIGFRKKSKEGSDIITDIMEKYCAPERHTDLRKSLHKSMILGKHKVKPDLNIVPRAKKSHLSLHEKRILGLYKLPRKGLKYQEFLELHNLWRQYILDSLDLPQVPNKNHPERYKCVPDPSGQVSADYVWQVPVWQAC</sequence>